<reference evidence="2" key="1">
    <citation type="submission" date="2014-08" db="EMBL/GenBank/DDBJ databases">
        <authorList>
            <person name="Sharma Rahul"/>
            <person name="Thines Marco"/>
        </authorList>
    </citation>
    <scope>NUCLEOTIDE SEQUENCE</scope>
</reference>
<evidence type="ECO:0000313" key="2">
    <source>
        <dbReference type="EMBL" id="CED85638.1"/>
    </source>
</evidence>
<organism evidence="2">
    <name type="scientific">Phaffia rhodozyma</name>
    <name type="common">Yeast</name>
    <name type="synonym">Xanthophyllomyces dendrorhous</name>
    <dbReference type="NCBI Taxonomy" id="264483"/>
    <lineage>
        <taxon>Eukaryota</taxon>
        <taxon>Fungi</taxon>
        <taxon>Dikarya</taxon>
        <taxon>Basidiomycota</taxon>
        <taxon>Agaricomycotina</taxon>
        <taxon>Tremellomycetes</taxon>
        <taxon>Cystofilobasidiales</taxon>
        <taxon>Mrakiaceae</taxon>
        <taxon>Phaffia</taxon>
    </lineage>
</organism>
<feature type="compositionally biased region" description="Low complexity" evidence="1">
    <location>
        <begin position="414"/>
        <end position="425"/>
    </location>
</feature>
<proteinExistence type="predicted"/>
<accession>A0A0F7SZ74</accession>
<feature type="region of interest" description="Disordered" evidence="1">
    <location>
        <begin position="409"/>
        <end position="440"/>
    </location>
</feature>
<evidence type="ECO:0000256" key="1">
    <source>
        <dbReference type="SAM" id="MobiDB-lite"/>
    </source>
</evidence>
<dbReference type="EMBL" id="LN483332">
    <property type="protein sequence ID" value="CED85638.1"/>
    <property type="molecule type" value="Genomic_DNA"/>
</dbReference>
<sequence>MAQFLQTPPRQPPKRSQPRHKVVFDLHLQHAALYQLPSTGQNENPPELGNPLLWQGSQSRGSLKFRLRLRSPPSICLLLDDARHEMVIPLDGVTSLRLLSPAEVLTDREASSVEETPAEIEKRLSLGGLILEMGIIPGCRKEFRLRQPNRYVQLGKSSNIVDPNRPEVEGDFTRGAAGLTNLVRMTIHSTVTRELTTAMTALVIRALRVKDSQPMEILDLGSSAISSTNSRVRSDFSTQDCISDSRAELDKTPSAVLVYTKEGESLRAYTMKGESTNEPLPIVPTISSSSFEQRPPQSMLGSILASFLGKQDDSNQHIVLRRSSDPVGIIGDARPKLGPVSREPTKPVVLRNRSASVDLTSELPVLEDIFSNSSFEYNLRYNPDSHGPRPCPPLQLGLGFVYRNANTQLPPPTLSSSASTASSLTDSDHGELDGFTQSKFDSVQPRGLPIYSVRPVSTKSHAKNFDFHSVQAVQRDLFLAQQYPLPLPPYPKNGINQPNVVEFLTAVQTALPRPAPDQYVQERTVMPPTSLSHISAHKQASGW</sequence>
<dbReference type="AlphaFoldDB" id="A0A0F7SZ74"/>
<protein>
    <submittedName>
        <fullName evidence="2">Uncharacterized protein</fullName>
    </submittedName>
</protein>
<name>A0A0F7SZ74_PHARH</name>